<evidence type="ECO:0000256" key="7">
    <source>
        <dbReference type="ARBA" id="ARBA00023128"/>
    </source>
</evidence>
<evidence type="ECO:0000256" key="1">
    <source>
        <dbReference type="ARBA" id="ARBA00004273"/>
    </source>
</evidence>
<keyword evidence="3" id="KW-0813">Transport</keyword>
<dbReference type="InterPro" id="IPR023184">
    <property type="entry name" value="Ubol_cytC_Rdtase_hinge_dom"/>
</dbReference>
<proteinExistence type="inferred from homology"/>
<evidence type="ECO:0000256" key="5">
    <source>
        <dbReference type="ARBA" id="ARBA00022792"/>
    </source>
</evidence>
<dbReference type="InterPro" id="IPR036811">
    <property type="entry name" value="Ubol_cytC_Rdtase_hinge_dom_sf"/>
</dbReference>
<dbReference type="Gene3D" id="1.10.287.20">
    <property type="entry name" value="Ubiquinol-cytochrome C reductase hinge domain"/>
    <property type="match status" value="1"/>
</dbReference>
<keyword evidence="8" id="KW-0472">Membrane</keyword>
<keyword evidence="5" id="KW-0999">Mitochondrion inner membrane</keyword>
<sequence length="142" mass="15909">MTSSTAVEQPQQQQQEESPSLLMSFTSVFSNLLPSAKADDSEEKDDDAEEPKDDGETEEGGDESEEAEEEEEDEPEDPAPAIYEACENSSKCKPAKTHFDHCQERVSEGKGFHGEDCIEEFCACNGIHRYPPRPLRFRMLCT</sequence>
<accession>A0AAN6GTC7</accession>
<dbReference type="EMBL" id="JAPDMZ010000028">
    <property type="protein sequence ID" value="KAK0555327.1"/>
    <property type="molecule type" value="Genomic_DNA"/>
</dbReference>
<comment type="similarity">
    <text evidence="2">Belongs to the UQCRH/QCR6 family.</text>
</comment>
<organism evidence="11 12">
    <name type="scientific">Tilletia horrida</name>
    <dbReference type="NCBI Taxonomy" id="155126"/>
    <lineage>
        <taxon>Eukaryota</taxon>
        <taxon>Fungi</taxon>
        <taxon>Dikarya</taxon>
        <taxon>Basidiomycota</taxon>
        <taxon>Ustilaginomycotina</taxon>
        <taxon>Exobasidiomycetes</taxon>
        <taxon>Tilletiales</taxon>
        <taxon>Tilletiaceae</taxon>
        <taxon>Tilletia</taxon>
    </lineage>
</organism>
<feature type="compositionally biased region" description="Polar residues" evidence="9">
    <location>
        <begin position="21"/>
        <end position="33"/>
    </location>
</feature>
<comment type="caution">
    <text evidence="11">The sequence shown here is derived from an EMBL/GenBank/DDBJ whole genome shotgun (WGS) entry which is preliminary data.</text>
</comment>
<keyword evidence="4" id="KW-0679">Respiratory chain</keyword>
<protein>
    <submittedName>
        <fullName evidence="11">Ubiquinol--cytochrome-c reductase subunit 6</fullName>
    </submittedName>
</protein>
<evidence type="ECO:0000313" key="12">
    <source>
        <dbReference type="Proteomes" id="UP001176517"/>
    </source>
</evidence>
<feature type="compositionally biased region" description="Acidic residues" evidence="9">
    <location>
        <begin position="40"/>
        <end position="77"/>
    </location>
</feature>
<evidence type="ECO:0000256" key="3">
    <source>
        <dbReference type="ARBA" id="ARBA00022448"/>
    </source>
</evidence>
<keyword evidence="6" id="KW-0249">Electron transport</keyword>
<feature type="region of interest" description="Disordered" evidence="9">
    <location>
        <begin position="1"/>
        <end position="81"/>
    </location>
</feature>
<evidence type="ECO:0000313" key="11">
    <source>
        <dbReference type="EMBL" id="KAK0555327.1"/>
    </source>
</evidence>
<reference evidence="11" key="1">
    <citation type="journal article" date="2023" name="PhytoFront">
        <title>Draft Genome Resources of Seven Strains of Tilletia horrida, Causal Agent of Kernel Smut of Rice.</title>
        <authorList>
            <person name="Khanal S."/>
            <person name="Antony Babu S."/>
            <person name="Zhou X.G."/>
        </authorList>
    </citation>
    <scope>NUCLEOTIDE SEQUENCE</scope>
    <source>
        <strain evidence="11">TX6</strain>
    </source>
</reference>
<keyword evidence="12" id="KW-1185">Reference proteome</keyword>
<evidence type="ECO:0000256" key="6">
    <source>
        <dbReference type="ARBA" id="ARBA00022982"/>
    </source>
</evidence>
<evidence type="ECO:0000256" key="9">
    <source>
        <dbReference type="SAM" id="MobiDB-lite"/>
    </source>
</evidence>
<evidence type="ECO:0000259" key="10">
    <source>
        <dbReference type="Pfam" id="PF02320"/>
    </source>
</evidence>
<dbReference type="AlphaFoldDB" id="A0AAN6GTC7"/>
<evidence type="ECO:0000256" key="4">
    <source>
        <dbReference type="ARBA" id="ARBA00022660"/>
    </source>
</evidence>
<feature type="domain" description="Ubiquinol-cytochrome C reductase hinge" evidence="10">
    <location>
        <begin position="77"/>
        <end position="122"/>
    </location>
</feature>
<dbReference type="GO" id="GO:0005743">
    <property type="term" value="C:mitochondrial inner membrane"/>
    <property type="evidence" value="ECO:0007669"/>
    <property type="project" value="UniProtKB-SubCell"/>
</dbReference>
<dbReference type="SUPFAM" id="SSF81531">
    <property type="entry name" value="Non-heme 11 kDa protein of cytochrome bc1 complex (Ubiquinol-cytochrome c reductase)"/>
    <property type="match status" value="1"/>
</dbReference>
<keyword evidence="7" id="KW-0496">Mitochondrion</keyword>
<evidence type="ECO:0000256" key="2">
    <source>
        <dbReference type="ARBA" id="ARBA00006498"/>
    </source>
</evidence>
<name>A0AAN6GTC7_9BASI</name>
<comment type="subcellular location">
    <subcellularLocation>
        <location evidence="1">Mitochondrion inner membrane</location>
    </subcellularLocation>
</comment>
<gene>
    <name evidence="11" type="primary">QCR6</name>
    <name evidence="11" type="ORF">OC846_001755</name>
</gene>
<dbReference type="Proteomes" id="UP001176517">
    <property type="component" value="Unassembled WGS sequence"/>
</dbReference>
<dbReference type="Pfam" id="PF02320">
    <property type="entry name" value="UCR_hinge"/>
    <property type="match status" value="1"/>
</dbReference>
<evidence type="ECO:0000256" key="8">
    <source>
        <dbReference type="ARBA" id="ARBA00023136"/>
    </source>
</evidence>
<feature type="compositionally biased region" description="Low complexity" evidence="9">
    <location>
        <begin position="8"/>
        <end position="20"/>
    </location>
</feature>